<dbReference type="InterPro" id="IPR036850">
    <property type="entry name" value="NDK-like_dom_sf"/>
</dbReference>
<name>A0ABS2Q8U7_9BACL</name>
<feature type="binding site" evidence="6 7">
    <location>
        <position position="10"/>
    </location>
    <ligand>
        <name>ATP</name>
        <dbReference type="ChEBI" id="CHEBI:30616"/>
    </ligand>
</feature>
<comment type="caution">
    <text evidence="10">The sequence shown here is derived from an EMBL/GenBank/DDBJ whole genome shotgun (WGS) entry which is preliminary data.</text>
</comment>
<comment type="catalytic activity">
    <reaction evidence="6">
        <text>a 2'-deoxyribonucleoside 5'-diphosphate + ATP = a 2'-deoxyribonucleoside 5'-triphosphate + ADP</text>
        <dbReference type="Rhea" id="RHEA:44640"/>
        <dbReference type="ChEBI" id="CHEBI:30616"/>
        <dbReference type="ChEBI" id="CHEBI:61560"/>
        <dbReference type="ChEBI" id="CHEBI:73316"/>
        <dbReference type="ChEBI" id="CHEBI:456216"/>
        <dbReference type="EC" id="2.7.4.6"/>
    </reaction>
</comment>
<keyword evidence="6" id="KW-0597">Phosphoprotein</keyword>
<evidence type="ECO:0000256" key="5">
    <source>
        <dbReference type="ARBA" id="ARBA00023080"/>
    </source>
</evidence>
<comment type="subcellular location">
    <subcellularLocation>
        <location evidence="6">Cytoplasm</location>
    </subcellularLocation>
</comment>
<gene>
    <name evidence="6" type="primary">ndk</name>
    <name evidence="10" type="ORF">JOC27_001621</name>
</gene>
<dbReference type="GO" id="GO:0004550">
    <property type="term" value="F:nucleoside diphosphate kinase activity"/>
    <property type="evidence" value="ECO:0007669"/>
    <property type="project" value="UniProtKB-EC"/>
</dbReference>
<dbReference type="EMBL" id="JAFBEV010000013">
    <property type="protein sequence ID" value="MBM7658168.1"/>
    <property type="molecule type" value="Genomic_DNA"/>
</dbReference>
<dbReference type="HAMAP" id="MF_00451">
    <property type="entry name" value="NDP_kinase"/>
    <property type="match status" value="1"/>
</dbReference>
<evidence type="ECO:0000256" key="3">
    <source>
        <dbReference type="ARBA" id="ARBA00022679"/>
    </source>
</evidence>
<reference evidence="10 11" key="1">
    <citation type="submission" date="2021-01" db="EMBL/GenBank/DDBJ databases">
        <title>Genomic Encyclopedia of Type Strains, Phase IV (KMG-IV): sequencing the most valuable type-strain genomes for metagenomic binning, comparative biology and taxonomic classification.</title>
        <authorList>
            <person name="Goeker M."/>
        </authorList>
    </citation>
    <scope>NUCLEOTIDE SEQUENCE [LARGE SCALE GENOMIC DNA]</scope>
    <source>
        <strain evidence="10 11">DSM 100968</strain>
    </source>
</reference>
<feature type="active site" description="Pros-phosphohistidine intermediate" evidence="6 7">
    <location>
        <position position="116"/>
    </location>
</feature>
<keyword evidence="6" id="KW-0460">Magnesium</keyword>
<dbReference type="PRINTS" id="PR01243">
    <property type="entry name" value="NUCDPKINASE"/>
</dbReference>
<dbReference type="EC" id="2.7.4.6" evidence="6"/>
<dbReference type="InterPro" id="IPR001564">
    <property type="entry name" value="Nucleoside_diP_kinase"/>
</dbReference>
<feature type="binding site" evidence="6 7">
    <location>
        <position position="58"/>
    </location>
    <ligand>
        <name>ATP</name>
        <dbReference type="ChEBI" id="CHEBI:30616"/>
    </ligand>
</feature>
<evidence type="ECO:0000259" key="9">
    <source>
        <dbReference type="SMART" id="SM00562"/>
    </source>
</evidence>
<keyword evidence="6" id="KW-0067">ATP-binding</keyword>
<dbReference type="NCBIfam" id="NF001908">
    <property type="entry name" value="PRK00668.1"/>
    <property type="match status" value="1"/>
</dbReference>
<evidence type="ECO:0000256" key="1">
    <source>
        <dbReference type="ARBA" id="ARBA00001946"/>
    </source>
</evidence>
<feature type="domain" description="Nucleoside diphosphate kinase-like" evidence="9">
    <location>
        <begin position="2"/>
        <end position="139"/>
    </location>
</feature>
<protein>
    <recommendedName>
        <fullName evidence="6">Nucleoside diphosphate kinase</fullName>
        <shortName evidence="6">NDK</shortName>
        <shortName evidence="6">NDP kinase</shortName>
        <ecNumber evidence="6">2.7.4.6</ecNumber>
    </recommendedName>
    <alternativeName>
        <fullName evidence="6">Nucleoside-2-P kinase</fullName>
    </alternativeName>
</protein>
<dbReference type="Proteomes" id="UP000823201">
    <property type="component" value="Unassembled WGS sequence"/>
</dbReference>
<evidence type="ECO:0000256" key="4">
    <source>
        <dbReference type="ARBA" id="ARBA00022777"/>
    </source>
</evidence>
<feature type="binding site" evidence="6 7">
    <location>
        <position position="103"/>
    </location>
    <ligand>
        <name>ATP</name>
        <dbReference type="ChEBI" id="CHEBI:30616"/>
    </ligand>
</feature>
<accession>A0ABS2Q8U7</accession>
<keyword evidence="6" id="KW-0963">Cytoplasm</keyword>
<dbReference type="SUPFAM" id="SSF54919">
    <property type="entry name" value="Nucleoside diphosphate kinase, NDK"/>
    <property type="match status" value="1"/>
</dbReference>
<dbReference type="PROSITE" id="PS51374">
    <property type="entry name" value="NDPK_LIKE"/>
    <property type="match status" value="1"/>
</dbReference>
<evidence type="ECO:0000256" key="8">
    <source>
        <dbReference type="RuleBase" id="RU004011"/>
    </source>
</evidence>
<sequence>MMEKTFLMVKPDAVQRGLIGTIIARFESKGFKLLAGKLMTISDTLVQKHYAEHQGKPFYADLVSFMTSGPVFAMVWEGEDIIQIARLMMGPTDPKKALPGTIRGDFATRMNRNVIHGSDSAESASREIGLFFDNSELIDW</sequence>
<keyword evidence="4 6" id="KW-0418">Kinase</keyword>
<proteinExistence type="inferred from homology"/>
<dbReference type="Pfam" id="PF00334">
    <property type="entry name" value="NDK"/>
    <property type="match status" value="1"/>
</dbReference>
<comment type="similarity">
    <text evidence="2 6 7 8">Belongs to the NDK family.</text>
</comment>
<feature type="binding site" evidence="6 7">
    <location>
        <position position="113"/>
    </location>
    <ligand>
        <name>ATP</name>
        <dbReference type="ChEBI" id="CHEBI:30616"/>
    </ligand>
</feature>
<keyword evidence="3 6" id="KW-0808">Transferase</keyword>
<comment type="cofactor">
    <cofactor evidence="1 6">
        <name>Mg(2+)</name>
        <dbReference type="ChEBI" id="CHEBI:18420"/>
    </cofactor>
</comment>
<keyword evidence="5 6" id="KW-0546">Nucleotide metabolism</keyword>
<feature type="binding site" evidence="6 7">
    <location>
        <position position="86"/>
    </location>
    <ligand>
        <name>ATP</name>
        <dbReference type="ChEBI" id="CHEBI:30616"/>
    </ligand>
</feature>
<keyword evidence="6" id="KW-0547">Nucleotide-binding</keyword>
<evidence type="ECO:0000313" key="10">
    <source>
        <dbReference type="EMBL" id="MBM7658168.1"/>
    </source>
</evidence>
<organism evidence="10 11">
    <name type="scientific">Sporolactobacillus spathodeae</name>
    <dbReference type="NCBI Taxonomy" id="1465502"/>
    <lineage>
        <taxon>Bacteria</taxon>
        <taxon>Bacillati</taxon>
        <taxon>Bacillota</taxon>
        <taxon>Bacilli</taxon>
        <taxon>Bacillales</taxon>
        <taxon>Sporolactobacillaceae</taxon>
        <taxon>Sporolactobacillus</taxon>
    </lineage>
</organism>
<evidence type="ECO:0000313" key="11">
    <source>
        <dbReference type="Proteomes" id="UP000823201"/>
    </source>
</evidence>
<keyword evidence="11" id="KW-1185">Reference proteome</keyword>
<evidence type="ECO:0000256" key="7">
    <source>
        <dbReference type="PROSITE-ProRule" id="PRU00706"/>
    </source>
</evidence>
<comment type="subunit">
    <text evidence="6">Homotetramer.</text>
</comment>
<dbReference type="Gene3D" id="3.30.70.141">
    <property type="entry name" value="Nucleoside diphosphate kinase-like domain"/>
    <property type="match status" value="1"/>
</dbReference>
<dbReference type="PANTHER" id="PTHR11349">
    <property type="entry name" value="NUCLEOSIDE DIPHOSPHATE KINASE"/>
    <property type="match status" value="1"/>
</dbReference>
<feature type="binding site" evidence="6 7">
    <location>
        <position position="92"/>
    </location>
    <ligand>
        <name>ATP</name>
        <dbReference type="ChEBI" id="CHEBI:30616"/>
    </ligand>
</feature>
<comment type="function">
    <text evidence="6">Major role in the synthesis of nucleoside triphosphates other than ATP. The ATP gamma phosphate is transferred to the NDP beta phosphate via a ping-pong mechanism, using a phosphorylated active-site intermediate.</text>
</comment>
<dbReference type="InterPro" id="IPR034907">
    <property type="entry name" value="NDK-like_dom"/>
</dbReference>
<dbReference type="SMART" id="SM00562">
    <property type="entry name" value="NDK"/>
    <property type="match status" value="1"/>
</dbReference>
<keyword evidence="6" id="KW-0479">Metal-binding</keyword>
<evidence type="ECO:0000256" key="2">
    <source>
        <dbReference type="ARBA" id="ARBA00008142"/>
    </source>
</evidence>
<dbReference type="CDD" id="cd04413">
    <property type="entry name" value="NDPk_I"/>
    <property type="match status" value="1"/>
</dbReference>
<evidence type="ECO:0000256" key="6">
    <source>
        <dbReference type="HAMAP-Rule" id="MF_00451"/>
    </source>
</evidence>
<comment type="catalytic activity">
    <reaction evidence="6">
        <text>a ribonucleoside 5'-diphosphate + ATP = a ribonucleoside 5'-triphosphate + ADP</text>
        <dbReference type="Rhea" id="RHEA:18113"/>
        <dbReference type="ChEBI" id="CHEBI:30616"/>
        <dbReference type="ChEBI" id="CHEBI:57930"/>
        <dbReference type="ChEBI" id="CHEBI:61557"/>
        <dbReference type="ChEBI" id="CHEBI:456216"/>
        <dbReference type="EC" id="2.7.4.6"/>
    </reaction>
</comment>